<dbReference type="Gene3D" id="2.60.40.3710">
    <property type="match status" value="1"/>
</dbReference>
<feature type="signal peptide" evidence="2">
    <location>
        <begin position="1"/>
        <end position="19"/>
    </location>
</feature>
<dbReference type="RefSeq" id="WP_065789686.1">
    <property type="nucleotide sequence ID" value="NZ_MAUJ01000001.1"/>
</dbReference>
<keyword evidence="1 2" id="KW-0732">Signal</keyword>
<organism evidence="4 5">
    <name type="scientific">Pseudoalteromonas luteoviolacea</name>
    <dbReference type="NCBI Taxonomy" id="43657"/>
    <lineage>
        <taxon>Bacteria</taxon>
        <taxon>Pseudomonadati</taxon>
        <taxon>Pseudomonadota</taxon>
        <taxon>Gammaproteobacteria</taxon>
        <taxon>Alteromonadales</taxon>
        <taxon>Pseudoalteromonadaceae</taxon>
        <taxon>Pseudoalteromonas</taxon>
    </lineage>
</organism>
<feature type="chain" id="PRO_5008646516" description="SbsA Ig-like domain-containing protein" evidence="2">
    <location>
        <begin position="20"/>
        <end position="276"/>
    </location>
</feature>
<sequence length="276" mass="30866">MNRALLLGALLFFSSISSATLSAQCSDIRMQVHVSAVYPTADTLPENLLRFYIYFNQAMRTTNTLAHIYLTDESGQRLEGVFLENKFSLWSPDRTRLTLLFDPGRVKTGLVAHNSLGRALEVGKTYHLVVDAGALNRSNCADKYIKTFKVSQAIDSKPTISNWVVNQPLANSKMPLTIDFTSSIDHTSLAFRIRVKNTRGDTVAGSIDIAQEEKRWVFTPKQSWQPEESYTLVIDAILEDIAGNRITGLFDQPELVEGIASENMYFSLPIALNQKL</sequence>
<name>A0A1C0TWG6_9GAMM</name>
<reference evidence="5" key="1">
    <citation type="submission" date="2016-07" db="EMBL/GenBank/DDBJ databases">
        <authorList>
            <person name="Florea S."/>
            <person name="Webb J.S."/>
            <person name="Jaromczyk J."/>
            <person name="Schardl C.L."/>
        </authorList>
    </citation>
    <scope>NUCLEOTIDE SEQUENCE [LARGE SCALE GENOMIC DNA]</scope>
    <source>
        <strain evidence="5">IPB1</strain>
    </source>
</reference>
<evidence type="ECO:0000256" key="1">
    <source>
        <dbReference type="ARBA" id="ARBA00022729"/>
    </source>
</evidence>
<dbReference type="AlphaFoldDB" id="A0A1C0TWG6"/>
<dbReference type="Proteomes" id="UP000093366">
    <property type="component" value="Unassembled WGS sequence"/>
</dbReference>
<evidence type="ECO:0000259" key="3">
    <source>
        <dbReference type="Pfam" id="PF13205"/>
    </source>
</evidence>
<comment type="caution">
    <text evidence="4">The sequence shown here is derived from an EMBL/GenBank/DDBJ whole genome shotgun (WGS) entry which is preliminary data.</text>
</comment>
<accession>A0A1C0TWG6</accession>
<gene>
    <name evidence="4" type="ORF">A7985_06950</name>
</gene>
<evidence type="ECO:0000256" key="2">
    <source>
        <dbReference type="SAM" id="SignalP"/>
    </source>
</evidence>
<proteinExistence type="predicted"/>
<dbReference type="InterPro" id="IPR032812">
    <property type="entry name" value="SbsA_Ig"/>
</dbReference>
<evidence type="ECO:0000313" key="4">
    <source>
        <dbReference type="EMBL" id="OCQ23672.1"/>
    </source>
</evidence>
<evidence type="ECO:0000313" key="5">
    <source>
        <dbReference type="Proteomes" id="UP000093366"/>
    </source>
</evidence>
<protein>
    <recommendedName>
        <fullName evidence="3">SbsA Ig-like domain-containing protein</fullName>
    </recommendedName>
</protein>
<dbReference type="EMBL" id="MAUJ01000001">
    <property type="protein sequence ID" value="OCQ23672.1"/>
    <property type="molecule type" value="Genomic_DNA"/>
</dbReference>
<dbReference type="Pfam" id="PF13205">
    <property type="entry name" value="Big_5"/>
    <property type="match status" value="1"/>
</dbReference>
<dbReference type="OrthoDB" id="246488at2"/>
<feature type="domain" description="SbsA Ig-like" evidence="3">
    <location>
        <begin position="175"/>
        <end position="248"/>
    </location>
</feature>